<dbReference type="Pfam" id="PF00561">
    <property type="entry name" value="Abhydrolase_1"/>
    <property type="match status" value="1"/>
</dbReference>
<evidence type="ECO:0000313" key="4">
    <source>
        <dbReference type="Proteomes" id="UP000054558"/>
    </source>
</evidence>
<dbReference type="STRING" id="105231.A0A1Y1HGZ6"/>
<dbReference type="Gene3D" id="3.40.50.1820">
    <property type="entry name" value="alpha/beta hydrolase"/>
    <property type="match status" value="1"/>
</dbReference>
<dbReference type="EMBL" id="DF236951">
    <property type="protein sequence ID" value="GAQ77700.1"/>
    <property type="molecule type" value="Genomic_DNA"/>
</dbReference>
<dbReference type="PANTHER" id="PTHR43689">
    <property type="entry name" value="HYDROLASE"/>
    <property type="match status" value="1"/>
</dbReference>
<evidence type="ECO:0000256" key="1">
    <source>
        <dbReference type="SAM" id="MobiDB-lite"/>
    </source>
</evidence>
<dbReference type="AlphaFoldDB" id="A0A1Y1HGZ6"/>
<name>A0A1Y1HGZ6_KLENI</name>
<feature type="domain" description="AB hydrolase-1" evidence="2">
    <location>
        <begin position="417"/>
        <end position="679"/>
    </location>
</feature>
<evidence type="ECO:0000313" key="3">
    <source>
        <dbReference type="EMBL" id="GAQ77700.1"/>
    </source>
</evidence>
<protein>
    <submittedName>
        <fullName evidence="3">Alpha/beta-Hydrolases superfamily protein</fullName>
    </submittedName>
</protein>
<organism evidence="3 4">
    <name type="scientific">Klebsormidium nitens</name>
    <name type="common">Green alga</name>
    <name type="synonym">Ulothrix nitens</name>
    <dbReference type="NCBI Taxonomy" id="105231"/>
    <lineage>
        <taxon>Eukaryota</taxon>
        <taxon>Viridiplantae</taxon>
        <taxon>Streptophyta</taxon>
        <taxon>Klebsormidiophyceae</taxon>
        <taxon>Klebsormidiales</taxon>
        <taxon>Klebsormidiaceae</taxon>
        <taxon>Klebsormidium</taxon>
    </lineage>
</organism>
<feature type="region of interest" description="Disordered" evidence="1">
    <location>
        <begin position="247"/>
        <end position="277"/>
    </location>
</feature>
<feature type="region of interest" description="Disordered" evidence="1">
    <location>
        <begin position="57"/>
        <end position="85"/>
    </location>
</feature>
<proteinExistence type="predicted"/>
<evidence type="ECO:0000259" key="2">
    <source>
        <dbReference type="Pfam" id="PF00561"/>
    </source>
</evidence>
<sequence length="717" mass="78431">MMGATAGNSWGAAQTAFAVLSFFLFTTLDCFDWGLGWFYFCLDALLQADYDPHSPLETSLSRGGARRSSSDHSGGRARSHRHGSYSDGVVGTCTKEPLSVCVCKQLGESGRARRLRAIRDGRWHKCSCWGWQLDADRSYREHRNGLHAPTDGGVKSPQPTLPAEVDPLAGAPDAGDPSVMKAQKTNPVLHSPGETPDQSPAAQTPPVQDRPPAPSEFSFPVNLAGSSSDAKTADSLLHDGQVRHKYAATSGFPNNPDKSGGQTQKSRATRKGRGSTKRVYVGRWSDCQCPHCKEVRMQSHRTLFVRQIGRGVKRRADAGANLNATKESGPRTGIKAARGDQKLVDSHGGRNGVIRNGELKTTKVVAIDVRKKEGGFESQKLLPSPLGKRLSMNGGVSHILSPSLGNSESGGREKPDLIFLHGYCASSNFWLDTIFPHLPPALLAARRIFAPDLLGTGKSPRPHDCHYTLKDHVEALESSVLARHDVRAFHVIGHSMGSLMAVVLAARNVSRVRSVTLLAPVYADMAAPEIPPCEALMNIWAPGRVEKWGRLPRALWQRFLSSIPRWYLHFARFNSQVLYSRHSWLEAAARHVLPRSLPTSFISDFLRDTWDVQIHMFNNTLLGGGHALDSAYQVLADAGVRVLVDHGTSDVTCPIVGSEALARKYANVELRRCEGADHLEVVLGREREVMIGILEEVTLGEQRRRAEQVESAGRSPI</sequence>
<gene>
    <name evidence="3" type="ORF">KFL_000020610</name>
</gene>
<dbReference type="InterPro" id="IPR029058">
    <property type="entry name" value="AB_hydrolase_fold"/>
</dbReference>
<feature type="region of interest" description="Disordered" evidence="1">
    <location>
        <begin position="144"/>
        <end position="232"/>
    </location>
</feature>
<dbReference type="GO" id="GO:0016787">
    <property type="term" value="F:hydrolase activity"/>
    <property type="evidence" value="ECO:0000318"/>
    <property type="project" value="GO_Central"/>
</dbReference>
<reference evidence="3 4" key="1">
    <citation type="journal article" date="2014" name="Nat. Commun.">
        <title>Klebsormidium flaccidum genome reveals primary factors for plant terrestrial adaptation.</title>
        <authorList>
            <person name="Hori K."/>
            <person name="Maruyama F."/>
            <person name="Fujisawa T."/>
            <person name="Togashi T."/>
            <person name="Yamamoto N."/>
            <person name="Seo M."/>
            <person name="Sato S."/>
            <person name="Yamada T."/>
            <person name="Mori H."/>
            <person name="Tajima N."/>
            <person name="Moriyama T."/>
            <person name="Ikeuchi M."/>
            <person name="Watanabe M."/>
            <person name="Wada H."/>
            <person name="Kobayashi K."/>
            <person name="Saito M."/>
            <person name="Masuda T."/>
            <person name="Sasaki-Sekimoto Y."/>
            <person name="Mashiguchi K."/>
            <person name="Awai K."/>
            <person name="Shimojima M."/>
            <person name="Masuda S."/>
            <person name="Iwai M."/>
            <person name="Nobusawa T."/>
            <person name="Narise T."/>
            <person name="Kondo S."/>
            <person name="Saito H."/>
            <person name="Sato R."/>
            <person name="Murakawa M."/>
            <person name="Ihara Y."/>
            <person name="Oshima-Yamada Y."/>
            <person name="Ohtaka K."/>
            <person name="Satoh M."/>
            <person name="Sonobe K."/>
            <person name="Ishii M."/>
            <person name="Ohtani R."/>
            <person name="Kanamori-Sato M."/>
            <person name="Honoki R."/>
            <person name="Miyazaki D."/>
            <person name="Mochizuki H."/>
            <person name="Umetsu J."/>
            <person name="Higashi K."/>
            <person name="Shibata D."/>
            <person name="Kamiya Y."/>
            <person name="Sato N."/>
            <person name="Nakamura Y."/>
            <person name="Tabata S."/>
            <person name="Ida S."/>
            <person name="Kurokawa K."/>
            <person name="Ohta H."/>
        </authorList>
    </citation>
    <scope>NUCLEOTIDE SEQUENCE [LARGE SCALE GENOMIC DNA]</scope>
    <source>
        <strain evidence="3 4">NIES-2285</strain>
    </source>
</reference>
<feature type="compositionally biased region" description="Polar residues" evidence="1">
    <location>
        <begin position="251"/>
        <end position="266"/>
    </location>
</feature>
<accession>A0A1Y1HGZ6</accession>
<keyword evidence="3" id="KW-0378">Hydrolase</keyword>
<keyword evidence="4" id="KW-1185">Reference proteome</keyword>
<dbReference type="Proteomes" id="UP000054558">
    <property type="component" value="Unassembled WGS sequence"/>
</dbReference>
<dbReference type="InterPro" id="IPR000073">
    <property type="entry name" value="AB_hydrolase_1"/>
</dbReference>
<feature type="compositionally biased region" description="Basic residues" evidence="1">
    <location>
        <begin position="267"/>
        <end position="276"/>
    </location>
</feature>
<dbReference type="SUPFAM" id="SSF53474">
    <property type="entry name" value="alpha/beta-Hydrolases"/>
    <property type="match status" value="1"/>
</dbReference>
<dbReference type="OrthoDB" id="284184at2759"/>
<dbReference type="PANTHER" id="PTHR43689:SF8">
    <property type="entry name" value="ALPHA_BETA-HYDROLASES SUPERFAMILY PROTEIN"/>
    <property type="match status" value="1"/>
</dbReference>
<feature type="compositionally biased region" description="Polar residues" evidence="1">
    <location>
        <begin position="196"/>
        <end position="206"/>
    </location>
</feature>